<keyword evidence="4" id="KW-1185">Reference proteome</keyword>
<comment type="caution">
    <text evidence="3">The sequence shown here is derived from an EMBL/GenBank/DDBJ whole genome shotgun (WGS) entry which is preliminary data.</text>
</comment>
<dbReference type="Pfam" id="PF06487">
    <property type="entry name" value="SAP18"/>
    <property type="match status" value="1"/>
</dbReference>
<sequence length="225" mass="23970">MAAAHPIHHPWHLREHPTARALCSPLNSNSARRPEDFTSRNPPPHVAIYTHQTCTLSDLAAHLTALSPPSLLPSPPIGTRLAFQLAYPDLRNPAAHQRRYLVKDLGSLVIGGALRPDDQLEEDDEVSDEGKTLADAKFVVGDYVSCVVLPPLEDGSVAPLSMARRDKHVGREDGRSGGGGFGGGSGAGAGSFGFGGNESFPAGNWNRGQRVPHGPTRPRGGGRRY</sequence>
<feature type="region of interest" description="Disordered" evidence="2">
    <location>
        <begin position="165"/>
        <end position="225"/>
    </location>
</feature>
<dbReference type="PANTHER" id="PTHR13082:SF0">
    <property type="entry name" value="HISTONE DEACETYLASE COMPLEX SUBUNIT SAP18"/>
    <property type="match status" value="1"/>
</dbReference>
<name>A0AAE8SX86_9PEZI</name>
<dbReference type="Proteomes" id="UP001187682">
    <property type="component" value="Unassembled WGS sequence"/>
</dbReference>
<evidence type="ECO:0000313" key="4">
    <source>
        <dbReference type="Proteomes" id="UP001187682"/>
    </source>
</evidence>
<feature type="region of interest" description="Disordered" evidence="2">
    <location>
        <begin position="23"/>
        <end position="42"/>
    </location>
</feature>
<dbReference type="AlphaFoldDB" id="A0AAE8SX86"/>
<reference evidence="3" key="1">
    <citation type="submission" date="2018-03" db="EMBL/GenBank/DDBJ databases">
        <authorList>
            <person name="Guldener U."/>
        </authorList>
    </citation>
    <scope>NUCLEOTIDE SEQUENCE</scope>
</reference>
<dbReference type="EMBL" id="ONZQ02000010">
    <property type="protein sequence ID" value="SPO04513.1"/>
    <property type="molecule type" value="Genomic_DNA"/>
</dbReference>
<feature type="compositionally biased region" description="Gly residues" evidence="2">
    <location>
        <begin position="176"/>
        <end position="196"/>
    </location>
</feature>
<evidence type="ECO:0008006" key="5">
    <source>
        <dbReference type="Google" id="ProtNLM"/>
    </source>
</evidence>
<gene>
    <name evidence="3" type="ORF">DNG_07198</name>
</gene>
<proteinExistence type="inferred from homology"/>
<dbReference type="InterPro" id="IPR042534">
    <property type="entry name" value="SAP18_sf"/>
</dbReference>
<evidence type="ECO:0000256" key="2">
    <source>
        <dbReference type="SAM" id="MobiDB-lite"/>
    </source>
</evidence>
<dbReference type="PANTHER" id="PTHR13082">
    <property type="entry name" value="SAP18"/>
    <property type="match status" value="1"/>
</dbReference>
<accession>A0AAE8SX86</accession>
<dbReference type="InterPro" id="IPR010516">
    <property type="entry name" value="SAP18"/>
</dbReference>
<evidence type="ECO:0000256" key="1">
    <source>
        <dbReference type="ARBA" id="ARBA00009143"/>
    </source>
</evidence>
<comment type="similarity">
    <text evidence="1">Belongs to the SAP18 family.</text>
</comment>
<dbReference type="Gene3D" id="3.10.20.550">
    <property type="entry name" value="ASAP complex, SAP18 subunit"/>
    <property type="match status" value="1"/>
</dbReference>
<dbReference type="GO" id="GO:0005634">
    <property type="term" value="C:nucleus"/>
    <property type="evidence" value="ECO:0007669"/>
    <property type="project" value="TreeGrafter"/>
</dbReference>
<protein>
    <recommendedName>
        <fullName evidence="5">Sin3-associated polypeptide Sap18</fullName>
    </recommendedName>
</protein>
<organism evidence="3 4">
    <name type="scientific">Cephalotrichum gorgonifer</name>
    <dbReference type="NCBI Taxonomy" id="2041049"/>
    <lineage>
        <taxon>Eukaryota</taxon>
        <taxon>Fungi</taxon>
        <taxon>Dikarya</taxon>
        <taxon>Ascomycota</taxon>
        <taxon>Pezizomycotina</taxon>
        <taxon>Sordariomycetes</taxon>
        <taxon>Hypocreomycetidae</taxon>
        <taxon>Microascales</taxon>
        <taxon>Microascaceae</taxon>
        <taxon>Cephalotrichum</taxon>
    </lineage>
</organism>
<evidence type="ECO:0000313" key="3">
    <source>
        <dbReference type="EMBL" id="SPO04513.1"/>
    </source>
</evidence>